<evidence type="ECO:0000256" key="5">
    <source>
        <dbReference type="ARBA" id="ARBA00023251"/>
    </source>
</evidence>
<dbReference type="InterPro" id="IPR013525">
    <property type="entry name" value="ABC2_TM"/>
</dbReference>
<proteinExistence type="inferred from homology"/>
<evidence type="ECO:0000259" key="7">
    <source>
        <dbReference type="PROSITE" id="PS51012"/>
    </source>
</evidence>
<evidence type="ECO:0000256" key="4">
    <source>
        <dbReference type="ARBA" id="ARBA00023136"/>
    </source>
</evidence>
<dbReference type="PIRSF" id="PIRSF006648">
    <property type="entry name" value="DrrB"/>
    <property type="match status" value="1"/>
</dbReference>
<dbReference type="PANTHER" id="PTHR43229">
    <property type="entry name" value="NODULATION PROTEIN J"/>
    <property type="match status" value="1"/>
</dbReference>
<feature type="transmembrane region" description="Helical" evidence="6">
    <location>
        <begin position="21"/>
        <end position="43"/>
    </location>
</feature>
<dbReference type="InterPro" id="IPR047817">
    <property type="entry name" value="ABC2_TM_bact-type"/>
</dbReference>
<keyword evidence="4 6" id="KW-0472">Membrane</keyword>
<keyword evidence="2 6" id="KW-0812">Transmembrane</keyword>
<feature type="transmembrane region" description="Helical" evidence="6">
    <location>
        <begin position="55"/>
        <end position="74"/>
    </location>
</feature>
<keyword evidence="3 6" id="KW-1133">Transmembrane helix</keyword>
<accession>A0ABV8IPS9</accession>
<feature type="transmembrane region" description="Helical" evidence="6">
    <location>
        <begin position="227"/>
        <end position="248"/>
    </location>
</feature>
<feature type="domain" description="ABC transmembrane type-2" evidence="7">
    <location>
        <begin position="21"/>
        <end position="248"/>
    </location>
</feature>
<evidence type="ECO:0000313" key="9">
    <source>
        <dbReference type="Proteomes" id="UP001595867"/>
    </source>
</evidence>
<dbReference type="PANTHER" id="PTHR43229:SF6">
    <property type="entry name" value="ABC-TYPE MULTIDRUG TRANSPORT SYSTEM, PERMEASE COMPONENT"/>
    <property type="match status" value="1"/>
</dbReference>
<dbReference type="PRINTS" id="PR00164">
    <property type="entry name" value="ABC2TRNSPORT"/>
</dbReference>
<reference evidence="9" key="1">
    <citation type="journal article" date="2019" name="Int. J. Syst. Evol. Microbiol.">
        <title>The Global Catalogue of Microorganisms (GCM) 10K type strain sequencing project: providing services to taxonomists for standard genome sequencing and annotation.</title>
        <authorList>
            <consortium name="The Broad Institute Genomics Platform"/>
            <consortium name="The Broad Institute Genome Sequencing Center for Infectious Disease"/>
            <person name="Wu L."/>
            <person name="Ma J."/>
        </authorList>
    </citation>
    <scope>NUCLEOTIDE SEQUENCE [LARGE SCALE GENOMIC DNA]</scope>
    <source>
        <strain evidence="9">TBRC 5832</strain>
    </source>
</reference>
<dbReference type="InterPro" id="IPR051784">
    <property type="entry name" value="Nod_factor_ABC_transporter"/>
</dbReference>
<protein>
    <recommendedName>
        <fullName evidence="6">Transport permease protein</fullName>
    </recommendedName>
</protein>
<comment type="similarity">
    <text evidence="6">Belongs to the ABC-2 integral membrane protein family.</text>
</comment>
<feature type="transmembrane region" description="Helical" evidence="6">
    <location>
        <begin position="139"/>
        <end position="162"/>
    </location>
</feature>
<evidence type="ECO:0000313" key="8">
    <source>
        <dbReference type="EMBL" id="MFC4066224.1"/>
    </source>
</evidence>
<keyword evidence="9" id="KW-1185">Reference proteome</keyword>
<keyword evidence="5" id="KW-0046">Antibiotic resistance</keyword>
<keyword evidence="6" id="KW-0813">Transport</keyword>
<feature type="transmembrane region" description="Helical" evidence="6">
    <location>
        <begin position="105"/>
        <end position="127"/>
    </location>
</feature>
<comment type="caution">
    <text evidence="8">The sequence shown here is derived from an EMBL/GenBank/DDBJ whole genome shotgun (WGS) entry which is preliminary data.</text>
</comment>
<gene>
    <name evidence="8" type="ORF">ACFO0C_14915</name>
</gene>
<keyword evidence="6" id="KW-1003">Cell membrane</keyword>
<dbReference type="Proteomes" id="UP001595867">
    <property type="component" value="Unassembled WGS sequence"/>
</dbReference>
<evidence type="ECO:0000256" key="1">
    <source>
        <dbReference type="ARBA" id="ARBA00004141"/>
    </source>
</evidence>
<evidence type="ECO:0000256" key="3">
    <source>
        <dbReference type="ARBA" id="ARBA00022989"/>
    </source>
</evidence>
<dbReference type="RefSeq" id="WP_378067195.1">
    <property type="nucleotide sequence ID" value="NZ_JBHSBL010000015.1"/>
</dbReference>
<evidence type="ECO:0000256" key="2">
    <source>
        <dbReference type="ARBA" id="ARBA00022692"/>
    </source>
</evidence>
<dbReference type="PROSITE" id="PS51012">
    <property type="entry name" value="ABC_TM2"/>
    <property type="match status" value="1"/>
</dbReference>
<dbReference type="InterPro" id="IPR000412">
    <property type="entry name" value="ABC_2_transport"/>
</dbReference>
<name>A0ABV8IPS9_9ACTN</name>
<feature type="transmembrane region" description="Helical" evidence="6">
    <location>
        <begin position="169"/>
        <end position="188"/>
    </location>
</feature>
<dbReference type="EMBL" id="JBHSBL010000015">
    <property type="protein sequence ID" value="MFC4066224.1"/>
    <property type="molecule type" value="Genomic_DNA"/>
</dbReference>
<dbReference type="Pfam" id="PF01061">
    <property type="entry name" value="ABC2_membrane"/>
    <property type="match status" value="1"/>
</dbReference>
<organism evidence="8 9">
    <name type="scientific">Actinoplanes subglobosus</name>
    <dbReference type="NCBI Taxonomy" id="1547892"/>
    <lineage>
        <taxon>Bacteria</taxon>
        <taxon>Bacillati</taxon>
        <taxon>Actinomycetota</taxon>
        <taxon>Actinomycetes</taxon>
        <taxon>Micromonosporales</taxon>
        <taxon>Micromonosporaceae</taxon>
        <taxon>Actinoplanes</taxon>
    </lineage>
</organism>
<evidence type="ECO:0000256" key="6">
    <source>
        <dbReference type="RuleBase" id="RU361157"/>
    </source>
</evidence>
<sequence length="261" mass="27556">MNAARILFVGGLMSYRALFTWLRPWILIPSFIVSPLFQILFFAYLGRTAGIADDMFFIIGNAIQYAALPCLFAMGSTINGERQEATLELLLASPAPRVPLFLGRALPVILNGFCVSIFAIAAGSALLGVRIPGDAVGPLALAVGVSAFSCTGLGMFTAALALRIRETAVLGNILFGVLLIFAGVNVPLELLPEWMSSISAWLPLTHGIEAARHLAAGAPLGEIGGDLLVEAGIGLLYLAVGLVTLALLERSSRRAATLDRH</sequence>
<comment type="subcellular location">
    <subcellularLocation>
        <location evidence="6">Cell membrane</location>
        <topology evidence="6">Multi-pass membrane protein</topology>
    </subcellularLocation>
    <subcellularLocation>
        <location evidence="1">Membrane</location>
        <topology evidence="1">Multi-pass membrane protein</topology>
    </subcellularLocation>
</comment>